<proteinExistence type="predicted"/>
<keyword evidence="3" id="KW-1185">Reference proteome</keyword>
<dbReference type="EMBL" id="BK063676">
    <property type="protein sequence ID" value="DBA35341.1"/>
    <property type="molecule type" value="Genomic_DNA"/>
</dbReference>
<feature type="region of interest" description="Disordered" evidence="1">
    <location>
        <begin position="431"/>
        <end position="478"/>
    </location>
</feature>
<feature type="compositionally biased region" description="Acidic residues" evidence="1">
    <location>
        <begin position="464"/>
        <end position="478"/>
    </location>
</feature>
<dbReference type="InterPro" id="IPR021145">
    <property type="entry name" value="Portal_protein_SPP1_Gp6-like"/>
</dbReference>
<dbReference type="Proteomes" id="UP001302265">
    <property type="component" value="Segment"/>
</dbReference>
<dbReference type="GeneID" id="98835760"/>
<sequence>MKTEPPETIVTQENITPRTVRNAFVDWIGQKSRYDTLYRYYIGDQDFPDRDGNRIVSNFCAYISKALRGYMVGNQPKYVCAENDSYGQQIIDLMHRQTKWSVDSQLALDMSIYGKAFELVYLPKDKTEPNSVVVSPRSAFVAYTGDMERDSVFGAVIYSYRDEADTIHYTMYMYDRQSMSVWESVNDDSADGWRMIQDPVPHGFGRVPLIEYRNSRDMLGDFEGIMDLQDAYNSLLSDRQDDKDAFAQTMLFIQGSIIGATPEEIEQGKEFLKRTRVLQGDDDTTATWLTKTMDEAGIQVLQDQYANDIHKFAMVPDLSDEQFAGNASGIAMAYKMFGTDQMMAEKTARFREGFIRRVKLYDYRMNNPSMSVGYEPRTDIESMDIIFQFNAPQDLSYMATALTQLTSSGIMSKATARMQISAIPDPIEEAELVEEEASSASSSDAMSFEDDATRSLGRMQNPPMDDEDEDDGEGPILE</sequence>
<organism evidence="2 3">
    <name type="scientific">Caudoviricetes sp. vir215</name>
    <dbReference type="NCBI Taxonomy" id="3068354"/>
    <lineage>
        <taxon>Viruses</taxon>
        <taxon>Duplodnaviria</taxon>
        <taxon>Heunggongvirae</taxon>
        <taxon>Uroviricota</taxon>
        <taxon>Caudoviricetes</taxon>
    </lineage>
</organism>
<evidence type="ECO:0000256" key="1">
    <source>
        <dbReference type="SAM" id="MobiDB-lite"/>
    </source>
</evidence>
<evidence type="ECO:0000313" key="3">
    <source>
        <dbReference type="Proteomes" id="UP001302265"/>
    </source>
</evidence>
<dbReference type="InterPro" id="IPR006428">
    <property type="entry name" value="Portal_SPP1-type"/>
</dbReference>
<dbReference type="Pfam" id="PF05133">
    <property type="entry name" value="SPP1_portal"/>
    <property type="match status" value="1"/>
</dbReference>
<name>A0AA86YA84_9CAUD</name>
<reference evidence="2 3" key="1">
    <citation type="journal article" date="2023" name="Nat. Microbiol.">
        <title>A compendium of viruses from methanogenic archaea reveals their diversity and adaptations to the gut environment.</title>
        <authorList>
            <person name="Medvedeva S."/>
            <person name="Borrel G."/>
            <person name="Krupovic M."/>
            <person name="Gribaldo S."/>
        </authorList>
    </citation>
    <scope>NUCLEOTIDE SEQUENCE [LARGE SCALE GENOMIC DNA]</scope>
</reference>
<gene>
    <name evidence="2" type="ORF">vir215_00039</name>
</gene>
<accession>A0AA86YA84</accession>
<dbReference type="NCBIfam" id="TIGR01538">
    <property type="entry name" value="portal_SPP1"/>
    <property type="match status" value="1"/>
</dbReference>
<evidence type="ECO:0000313" key="2">
    <source>
        <dbReference type="EMBL" id="DBA35341.1"/>
    </source>
</evidence>
<dbReference type="RefSeq" id="YP_011108894.1">
    <property type="nucleotide sequence ID" value="NC_092586.1"/>
</dbReference>
<protein>
    <submittedName>
        <fullName evidence="2">Portal protein</fullName>
    </submittedName>
</protein>